<evidence type="ECO:0000256" key="5">
    <source>
        <dbReference type="ARBA" id="ARBA00022519"/>
    </source>
</evidence>
<dbReference type="PANTHER" id="PTHR38779">
    <property type="entry name" value="TYPE II SECRETION SYSTEM PROTEIN I-RELATED"/>
    <property type="match status" value="1"/>
</dbReference>
<dbReference type="InterPro" id="IPR010052">
    <property type="entry name" value="T2SS_protein-GspI"/>
</dbReference>
<protein>
    <recommendedName>
        <fullName evidence="9">Type II secretion system protein I</fullName>
        <shortName evidence="9">T2SS minor pseudopilin I</shortName>
    </recommendedName>
</protein>
<dbReference type="SUPFAM" id="SSF54523">
    <property type="entry name" value="Pili subunits"/>
    <property type="match status" value="1"/>
</dbReference>
<keyword evidence="12" id="KW-1185">Reference proteome</keyword>
<dbReference type="PANTHER" id="PTHR38779:SF2">
    <property type="entry name" value="TYPE II SECRETION SYSTEM PROTEIN I-RELATED"/>
    <property type="match status" value="1"/>
</dbReference>
<comment type="subcellular location">
    <subcellularLocation>
        <location evidence="1 9">Cell inner membrane</location>
        <topology evidence="1 9">Single-pass membrane protein</topology>
    </subcellularLocation>
</comment>
<keyword evidence="5 9" id="KW-0997">Cell inner membrane</keyword>
<evidence type="ECO:0000256" key="9">
    <source>
        <dbReference type="RuleBase" id="RU368030"/>
    </source>
</evidence>
<evidence type="ECO:0000256" key="1">
    <source>
        <dbReference type="ARBA" id="ARBA00004377"/>
    </source>
</evidence>
<keyword evidence="7" id="KW-1133">Transmembrane helix</keyword>
<dbReference type="Pfam" id="PF02501">
    <property type="entry name" value="T2SSI"/>
    <property type="match status" value="1"/>
</dbReference>
<evidence type="ECO:0000256" key="2">
    <source>
        <dbReference type="ARBA" id="ARBA00008358"/>
    </source>
</evidence>
<name>A0ABV2SFM0_9GAMM</name>
<keyword evidence="6" id="KW-0812">Transmembrane</keyword>
<keyword evidence="3" id="KW-1003">Cell membrane</keyword>
<dbReference type="NCBIfam" id="TIGR02532">
    <property type="entry name" value="IV_pilin_GFxxxE"/>
    <property type="match status" value="1"/>
</dbReference>
<dbReference type="PROSITE" id="PS00409">
    <property type="entry name" value="PROKAR_NTER_METHYL"/>
    <property type="match status" value="1"/>
</dbReference>
<evidence type="ECO:0000256" key="8">
    <source>
        <dbReference type="ARBA" id="ARBA00023136"/>
    </source>
</evidence>
<dbReference type="NCBIfam" id="TIGR01707">
    <property type="entry name" value="gspI"/>
    <property type="match status" value="1"/>
</dbReference>
<evidence type="ECO:0000313" key="12">
    <source>
        <dbReference type="Proteomes" id="UP001549366"/>
    </source>
</evidence>
<dbReference type="EMBL" id="JBEWTB010000002">
    <property type="protein sequence ID" value="MET4756567.1"/>
    <property type="molecule type" value="Genomic_DNA"/>
</dbReference>
<organism evidence="11 12">
    <name type="scientific">Endozoicomonas lisbonensis</name>
    <dbReference type="NCBI Taxonomy" id="3120522"/>
    <lineage>
        <taxon>Bacteria</taxon>
        <taxon>Pseudomonadati</taxon>
        <taxon>Pseudomonadota</taxon>
        <taxon>Gammaproteobacteria</taxon>
        <taxon>Oceanospirillales</taxon>
        <taxon>Endozoicomonadaceae</taxon>
        <taxon>Endozoicomonas</taxon>
    </lineage>
</organism>
<feature type="domain" description="Type II secretion system protein GspI C-terminal" evidence="10">
    <location>
        <begin position="58"/>
        <end position="137"/>
    </location>
</feature>
<dbReference type="InterPro" id="IPR012902">
    <property type="entry name" value="N_methyl_site"/>
</dbReference>
<evidence type="ECO:0000259" key="10">
    <source>
        <dbReference type="Pfam" id="PF02501"/>
    </source>
</evidence>
<evidence type="ECO:0000313" key="11">
    <source>
        <dbReference type="EMBL" id="MET4756567.1"/>
    </source>
</evidence>
<dbReference type="Pfam" id="PF07963">
    <property type="entry name" value="N_methyl"/>
    <property type="match status" value="1"/>
</dbReference>
<dbReference type="Gene3D" id="3.30.1300.30">
    <property type="entry name" value="GSPII I/J protein-like"/>
    <property type="match status" value="1"/>
</dbReference>
<evidence type="ECO:0000256" key="4">
    <source>
        <dbReference type="ARBA" id="ARBA00022481"/>
    </source>
</evidence>
<evidence type="ECO:0000256" key="3">
    <source>
        <dbReference type="ARBA" id="ARBA00022475"/>
    </source>
</evidence>
<comment type="PTM">
    <text evidence="9">Cleaved by prepilin peptidase.</text>
</comment>
<dbReference type="InterPro" id="IPR045584">
    <property type="entry name" value="Pilin-like"/>
</dbReference>
<evidence type="ECO:0000256" key="7">
    <source>
        <dbReference type="ARBA" id="ARBA00022989"/>
    </source>
</evidence>
<comment type="function">
    <text evidence="9">Component of the type II secretion system required for the energy-dependent secretion of extracellular factors such as proteases and toxins from the periplasm.</text>
</comment>
<comment type="subunit">
    <text evidence="9">Type II secretion is composed of four main components: the outer membrane complex, the inner membrane complex, the cytoplasmic secretion ATPase and the periplasm-spanning pseudopilus.</text>
</comment>
<keyword evidence="8" id="KW-0472">Membrane</keyword>
<comment type="caution">
    <text evidence="11">The sequence shown here is derived from an EMBL/GenBank/DDBJ whole genome shotgun (WGS) entry which is preliminary data.</text>
</comment>
<proteinExistence type="inferred from homology"/>
<gene>
    <name evidence="11" type="ORF">V5J35_001759</name>
</gene>
<sequence>MMARSRQTLLKQTPDKQTLRNQKGFTLLEVMMALSILAIVGIGITQAVGANVSNTLYMRQKTIARWVADNELTTIRLEQQWPKENWESYSVDMANTEWHIRKRSVKTTSDDFRMVQVEVRDQEDDKVSPLETLQTYMVRQ</sequence>
<dbReference type="Proteomes" id="UP001549366">
    <property type="component" value="Unassembled WGS sequence"/>
</dbReference>
<comment type="similarity">
    <text evidence="2 9">Belongs to the GSP I family.</text>
</comment>
<reference evidence="11 12" key="1">
    <citation type="submission" date="2024-06" db="EMBL/GenBank/DDBJ databases">
        <title>Genomic Encyclopedia of Type Strains, Phase V (KMG-V): Genome sequencing to study the core and pangenomes of soil and plant-associated prokaryotes.</title>
        <authorList>
            <person name="Whitman W."/>
        </authorList>
    </citation>
    <scope>NUCLEOTIDE SEQUENCE [LARGE SCALE GENOMIC DNA]</scope>
    <source>
        <strain evidence="11 12">NE40</strain>
    </source>
</reference>
<keyword evidence="4 9" id="KW-0488">Methylation</keyword>
<accession>A0ABV2SFM0</accession>
<evidence type="ECO:0000256" key="6">
    <source>
        <dbReference type="ARBA" id="ARBA00022692"/>
    </source>
</evidence>
<dbReference type="InterPro" id="IPR003413">
    <property type="entry name" value="T2SS_GspI_C"/>
</dbReference>